<dbReference type="AlphaFoldDB" id="A0A4Y2TY05"/>
<evidence type="ECO:0000313" key="1">
    <source>
        <dbReference type="EMBL" id="GBO04237.1"/>
    </source>
</evidence>
<sequence>MDLYVQNSSVVSKHASVCSDQPAATQIGIDILKRGGNAADAAVATMAAVSVIQPMACGIGGDCHCTFYRKKDKKVMTVNGRSKLSKIARASKIKFDDMIKIPSGTDYWMQTEKFQENLGGIG</sequence>
<evidence type="ECO:0000313" key="2">
    <source>
        <dbReference type="Proteomes" id="UP000499080"/>
    </source>
</evidence>
<organism evidence="1 2">
    <name type="scientific">Araneus ventricosus</name>
    <name type="common">Orbweaver spider</name>
    <name type="synonym">Epeira ventricosa</name>
    <dbReference type="NCBI Taxonomy" id="182803"/>
    <lineage>
        <taxon>Eukaryota</taxon>
        <taxon>Metazoa</taxon>
        <taxon>Ecdysozoa</taxon>
        <taxon>Arthropoda</taxon>
        <taxon>Chelicerata</taxon>
        <taxon>Arachnida</taxon>
        <taxon>Araneae</taxon>
        <taxon>Araneomorphae</taxon>
        <taxon>Entelegynae</taxon>
        <taxon>Araneoidea</taxon>
        <taxon>Araneidae</taxon>
        <taxon>Araneus</taxon>
    </lineage>
</organism>
<proteinExistence type="predicted"/>
<dbReference type="EMBL" id="BGPR01031271">
    <property type="protein sequence ID" value="GBO04237.1"/>
    <property type="molecule type" value="Genomic_DNA"/>
</dbReference>
<dbReference type="Pfam" id="PF01019">
    <property type="entry name" value="G_glu_transpept"/>
    <property type="match status" value="1"/>
</dbReference>
<dbReference type="InterPro" id="IPR029055">
    <property type="entry name" value="Ntn_hydrolases_N"/>
</dbReference>
<dbReference type="Proteomes" id="UP000499080">
    <property type="component" value="Unassembled WGS sequence"/>
</dbReference>
<gene>
    <name evidence="1" type="ORF">AVEN_61919_1</name>
</gene>
<reference evidence="1 2" key="1">
    <citation type="journal article" date="2019" name="Sci. Rep.">
        <title>Orb-weaving spider Araneus ventricosus genome elucidates the spidroin gene catalogue.</title>
        <authorList>
            <person name="Kono N."/>
            <person name="Nakamura H."/>
            <person name="Ohtoshi R."/>
            <person name="Moran D.A.P."/>
            <person name="Shinohara A."/>
            <person name="Yoshida Y."/>
            <person name="Fujiwara M."/>
            <person name="Mori M."/>
            <person name="Tomita M."/>
            <person name="Arakawa K."/>
        </authorList>
    </citation>
    <scope>NUCLEOTIDE SEQUENCE [LARGE SCALE GENOMIC DNA]</scope>
</reference>
<dbReference type="PANTHER" id="PTHR43881:SF1">
    <property type="entry name" value="GAMMA-GLUTAMYLTRANSPEPTIDASE (AFU_ORTHOLOGUE AFUA_4G13580)"/>
    <property type="match status" value="1"/>
</dbReference>
<dbReference type="InterPro" id="IPR052896">
    <property type="entry name" value="GGT-like_enzyme"/>
</dbReference>
<dbReference type="OrthoDB" id="2015213at2759"/>
<dbReference type="SUPFAM" id="SSF56235">
    <property type="entry name" value="N-terminal nucleophile aminohydrolases (Ntn hydrolases)"/>
    <property type="match status" value="1"/>
</dbReference>
<protein>
    <submittedName>
        <fullName evidence="1">Uncharacterized protein</fullName>
    </submittedName>
</protein>
<keyword evidence="2" id="KW-1185">Reference proteome</keyword>
<accession>A0A4Y2TY05</accession>
<comment type="caution">
    <text evidence="1">The sequence shown here is derived from an EMBL/GenBank/DDBJ whole genome shotgun (WGS) entry which is preliminary data.</text>
</comment>
<dbReference type="PANTHER" id="PTHR43881">
    <property type="entry name" value="GAMMA-GLUTAMYLTRANSPEPTIDASE (AFU_ORTHOLOGUE AFUA_4G13580)"/>
    <property type="match status" value="1"/>
</dbReference>
<name>A0A4Y2TY05_ARAVE</name>